<dbReference type="InterPro" id="IPR004525">
    <property type="entry name" value="EpmA"/>
</dbReference>
<organism evidence="6 7">
    <name type="scientific">Lacipirellula limnantheis</name>
    <dbReference type="NCBI Taxonomy" id="2528024"/>
    <lineage>
        <taxon>Bacteria</taxon>
        <taxon>Pseudomonadati</taxon>
        <taxon>Planctomycetota</taxon>
        <taxon>Planctomycetia</taxon>
        <taxon>Pirellulales</taxon>
        <taxon>Lacipirellulaceae</taxon>
        <taxon>Lacipirellula</taxon>
    </lineage>
</organism>
<dbReference type="PANTHER" id="PTHR42918:SF6">
    <property type="entry name" value="ELONGATION FACTOR P--(R)-BETA-LYSINE LIGASE"/>
    <property type="match status" value="1"/>
</dbReference>
<proteinExistence type="predicted"/>
<reference evidence="6 7" key="1">
    <citation type="submission" date="2019-02" db="EMBL/GenBank/DDBJ databases">
        <title>Deep-cultivation of Planctomycetes and their phenomic and genomic characterization uncovers novel biology.</title>
        <authorList>
            <person name="Wiegand S."/>
            <person name="Jogler M."/>
            <person name="Boedeker C."/>
            <person name="Pinto D."/>
            <person name="Vollmers J."/>
            <person name="Rivas-Marin E."/>
            <person name="Kohn T."/>
            <person name="Peeters S.H."/>
            <person name="Heuer A."/>
            <person name="Rast P."/>
            <person name="Oberbeckmann S."/>
            <person name="Bunk B."/>
            <person name="Jeske O."/>
            <person name="Meyerdierks A."/>
            <person name="Storesund J.E."/>
            <person name="Kallscheuer N."/>
            <person name="Luecker S."/>
            <person name="Lage O.M."/>
            <person name="Pohl T."/>
            <person name="Merkel B.J."/>
            <person name="Hornburger P."/>
            <person name="Mueller R.-W."/>
            <person name="Bruemmer F."/>
            <person name="Labrenz M."/>
            <person name="Spormann A.M."/>
            <person name="Op den Camp H."/>
            <person name="Overmann J."/>
            <person name="Amann R."/>
            <person name="Jetten M.S.M."/>
            <person name="Mascher T."/>
            <person name="Medema M.H."/>
            <person name="Devos D.P."/>
            <person name="Kaster A.-K."/>
            <person name="Ovreas L."/>
            <person name="Rohde M."/>
            <person name="Galperin M.Y."/>
            <person name="Jogler C."/>
        </authorList>
    </citation>
    <scope>NUCLEOTIDE SEQUENCE [LARGE SCALE GENOMIC DNA]</scope>
    <source>
        <strain evidence="6 7">I41</strain>
    </source>
</reference>
<protein>
    <submittedName>
        <fullName evidence="6">Elongation factor P--(R)-beta-lysine ligase</fullName>
        <ecNumber evidence="6">6.3.1.-</ecNumber>
    </submittedName>
</protein>
<accession>A0A517U5N3</accession>
<dbReference type="InterPro" id="IPR045864">
    <property type="entry name" value="aa-tRNA-synth_II/BPL/LPL"/>
</dbReference>
<dbReference type="OrthoDB" id="9802326at2"/>
<dbReference type="InterPro" id="IPR004364">
    <property type="entry name" value="Aa-tRNA-synt_II"/>
</dbReference>
<keyword evidence="6" id="KW-0251">Elongation factor</keyword>
<evidence type="ECO:0000313" key="7">
    <source>
        <dbReference type="Proteomes" id="UP000317909"/>
    </source>
</evidence>
<dbReference type="KEGG" id="llh:I41_51840"/>
<dbReference type="Pfam" id="PF00152">
    <property type="entry name" value="tRNA-synt_2"/>
    <property type="match status" value="1"/>
</dbReference>
<dbReference type="NCBIfam" id="TIGR00462">
    <property type="entry name" value="genX"/>
    <property type="match status" value="1"/>
</dbReference>
<evidence type="ECO:0000256" key="3">
    <source>
        <dbReference type="ARBA" id="ARBA00022741"/>
    </source>
</evidence>
<comment type="subunit">
    <text evidence="1">Homodimer.</text>
</comment>
<dbReference type="GO" id="GO:0004824">
    <property type="term" value="F:lysine-tRNA ligase activity"/>
    <property type="evidence" value="ECO:0007669"/>
    <property type="project" value="InterPro"/>
</dbReference>
<dbReference type="SUPFAM" id="SSF55681">
    <property type="entry name" value="Class II aaRS and biotin synthetases"/>
    <property type="match status" value="1"/>
</dbReference>
<keyword evidence="4" id="KW-0067">ATP-binding</keyword>
<feature type="domain" description="Aminoacyl-transfer RNA synthetases class-II family profile" evidence="5">
    <location>
        <begin position="17"/>
        <end position="306"/>
    </location>
</feature>
<sequence length="321" mass="35123">MSGGAVLSLRHERLRRRAEMLARLRSFFAGRGFLEVETPTVDAEIIPELHIEPFAVGDASNQQALGFLQASPELHMKRLLCEGLPAIFQVTRSFRHGERGAIHNPEFTMVEWYRAGDDMAAGMTLLDELCQAVAGATAATRTSYAEAFRTHVAVDAHRATCEELAATARRLNTAVPEGIHADDRDEWLNLLLANVVEPQLGADRPEILYDYPGSQSALAVTATRADGTHVGERFELYWRGIELANGYHELTDAAALRARLEEVNRQRAADGRPALPLPEQLLAAMIDPGLPACSGCALGFDRLAMLACGADSIDDVMTFSW</sequence>
<dbReference type="FunFam" id="3.30.930.10:FF:000017">
    <property type="entry name" value="Elongation factor P--(R)-beta-lysine ligase"/>
    <property type="match status" value="1"/>
</dbReference>
<dbReference type="AlphaFoldDB" id="A0A517U5N3"/>
<dbReference type="Gene3D" id="3.30.930.10">
    <property type="entry name" value="Bira Bifunctional Protein, Domain 2"/>
    <property type="match status" value="1"/>
</dbReference>
<keyword evidence="6" id="KW-0648">Protein biosynthesis</keyword>
<keyword evidence="3" id="KW-0547">Nucleotide-binding</keyword>
<dbReference type="GO" id="GO:0005524">
    <property type="term" value="F:ATP binding"/>
    <property type="evidence" value="ECO:0007669"/>
    <property type="project" value="UniProtKB-KW"/>
</dbReference>
<dbReference type="NCBIfam" id="NF006828">
    <property type="entry name" value="PRK09350.1"/>
    <property type="match status" value="1"/>
</dbReference>
<evidence type="ECO:0000256" key="1">
    <source>
        <dbReference type="ARBA" id="ARBA00011738"/>
    </source>
</evidence>
<keyword evidence="7" id="KW-1185">Reference proteome</keyword>
<dbReference type="PROSITE" id="PS50862">
    <property type="entry name" value="AA_TRNA_LIGASE_II"/>
    <property type="match status" value="1"/>
</dbReference>
<dbReference type="PRINTS" id="PR00982">
    <property type="entry name" value="TRNASYNTHLYS"/>
</dbReference>
<dbReference type="EC" id="6.3.1.-" evidence="6"/>
<dbReference type="GO" id="GO:0003746">
    <property type="term" value="F:translation elongation factor activity"/>
    <property type="evidence" value="ECO:0007669"/>
    <property type="project" value="UniProtKB-KW"/>
</dbReference>
<name>A0A517U5N3_9BACT</name>
<dbReference type="PANTHER" id="PTHR42918">
    <property type="entry name" value="LYSYL-TRNA SYNTHETASE"/>
    <property type="match status" value="1"/>
</dbReference>
<dbReference type="GO" id="GO:0005829">
    <property type="term" value="C:cytosol"/>
    <property type="evidence" value="ECO:0007669"/>
    <property type="project" value="TreeGrafter"/>
</dbReference>
<dbReference type="EMBL" id="CP036339">
    <property type="protein sequence ID" value="QDT75939.1"/>
    <property type="molecule type" value="Genomic_DNA"/>
</dbReference>
<dbReference type="GO" id="GO:0000049">
    <property type="term" value="F:tRNA binding"/>
    <property type="evidence" value="ECO:0007669"/>
    <property type="project" value="TreeGrafter"/>
</dbReference>
<keyword evidence="2 6" id="KW-0436">Ligase</keyword>
<gene>
    <name evidence="6" type="primary">epmA</name>
    <name evidence="6" type="ORF">I41_51840</name>
</gene>
<evidence type="ECO:0000313" key="6">
    <source>
        <dbReference type="EMBL" id="QDT75939.1"/>
    </source>
</evidence>
<evidence type="ECO:0000256" key="4">
    <source>
        <dbReference type="ARBA" id="ARBA00022840"/>
    </source>
</evidence>
<dbReference type="InterPro" id="IPR018149">
    <property type="entry name" value="Lys-tRNA-synth_II_C"/>
</dbReference>
<evidence type="ECO:0000259" key="5">
    <source>
        <dbReference type="PROSITE" id="PS50862"/>
    </source>
</evidence>
<dbReference type="RefSeq" id="WP_145435704.1">
    <property type="nucleotide sequence ID" value="NZ_CP036339.1"/>
</dbReference>
<dbReference type="InterPro" id="IPR006195">
    <property type="entry name" value="aa-tRNA-synth_II"/>
</dbReference>
<dbReference type="GO" id="GO:0006430">
    <property type="term" value="P:lysyl-tRNA aminoacylation"/>
    <property type="evidence" value="ECO:0007669"/>
    <property type="project" value="InterPro"/>
</dbReference>
<evidence type="ECO:0000256" key="2">
    <source>
        <dbReference type="ARBA" id="ARBA00022598"/>
    </source>
</evidence>
<dbReference type="Proteomes" id="UP000317909">
    <property type="component" value="Chromosome"/>
</dbReference>